<sequence length="442" mass="47197">MVSALRSPGSVLKPFVYGMALDDGLIHPASLLQDVPRRFSDYRPGNFDSGFHGPVSASEALVRSLNLPAVQVLEAYGPKRFAATLRNAGLPLTLPAGAEPNLSLILGGTGTKLEDIVAGYSAFARHGKVARLRMTPDDPLVERPLLSPGAAWIIRRILAGEAQPVPDASLVQVVPLAWKTGTSYGYRDAWAVGVNARYLIGIWTGRPDGTPVVGQFGFASAVPLLNQVNNMLLARPAMGRGGLPTDPRPQTVSAATICWPGGQSLAPGDSNCRRRLATWLLDDSQPPTLLLPGQEEGRGIRFPVWLDEQGRRVAADCPGAVRKLVDVWPLPLEPWLPPAERRAARSGAVSPDCPPPQATDVAPLVLSGVREGAVIKRLPGTTRVMLALQTTGGEGRRWWFINGEPQTAAGASATLPLAQPDRYQLVVMDESGQVVTANFTLQ</sequence>
<dbReference type="PANTHER" id="PTHR32282">
    <property type="entry name" value="BINDING PROTEIN TRANSPEPTIDASE, PUTATIVE-RELATED"/>
    <property type="match status" value="1"/>
</dbReference>
<dbReference type="PANTHER" id="PTHR32282:SF15">
    <property type="entry name" value="PENICILLIN-BINDING PROTEIN 1C"/>
    <property type="match status" value="1"/>
</dbReference>
<protein>
    <submittedName>
        <fullName evidence="5">Penicillin-binding protein 1A</fullName>
    </submittedName>
</protein>
<dbReference type="GO" id="GO:0008658">
    <property type="term" value="F:penicillin binding"/>
    <property type="evidence" value="ECO:0007669"/>
    <property type="project" value="InterPro"/>
</dbReference>
<organism evidence="5 6">
    <name type="scientific">Raoultella planticola</name>
    <name type="common">Klebsiella planticola</name>
    <dbReference type="NCBI Taxonomy" id="575"/>
    <lineage>
        <taxon>Bacteria</taxon>
        <taxon>Pseudomonadati</taxon>
        <taxon>Pseudomonadota</taxon>
        <taxon>Gammaproteobacteria</taxon>
        <taxon>Enterobacterales</taxon>
        <taxon>Enterobacteriaceae</taxon>
        <taxon>Klebsiella/Raoultella group</taxon>
        <taxon>Raoultella</taxon>
    </lineage>
</organism>
<feature type="domain" description="Penicillin-binding C-terminal" evidence="4">
    <location>
        <begin position="360"/>
        <end position="439"/>
    </location>
</feature>
<dbReference type="SUPFAM" id="SSF56601">
    <property type="entry name" value="beta-lactamase/transpeptidase-like"/>
    <property type="match status" value="1"/>
</dbReference>
<dbReference type="GO" id="GO:0009252">
    <property type="term" value="P:peptidoglycan biosynthetic process"/>
    <property type="evidence" value="ECO:0007669"/>
    <property type="project" value="TreeGrafter"/>
</dbReference>
<gene>
    <name evidence="5" type="primary">mrcA_1</name>
    <name evidence="5" type="ORF">NCTC12998_05175</name>
</gene>
<dbReference type="Proteomes" id="UP000345637">
    <property type="component" value="Unassembled WGS sequence"/>
</dbReference>
<dbReference type="EMBL" id="CAADJE010000025">
    <property type="protein sequence ID" value="VFS78442.1"/>
    <property type="molecule type" value="Genomic_DNA"/>
</dbReference>
<evidence type="ECO:0000259" key="3">
    <source>
        <dbReference type="Pfam" id="PF00905"/>
    </source>
</evidence>
<dbReference type="InterPro" id="IPR009647">
    <property type="entry name" value="PBP_C"/>
</dbReference>
<evidence type="ECO:0000256" key="2">
    <source>
        <dbReference type="ARBA" id="ARBA00022679"/>
    </source>
</evidence>
<dbReference type="AlphaFoldDB" id="A0A485C2Y6"/>
<evidence type="ECO:0000256" key="1">
    <source>
        <dbReference type="ARBA" id="ARBA00022676"/>
    </source>
</evidence>
<dbReference type="Pfam" id="PF00905">
    <property type="entry name" value="Transpeptidase"/>
    <property type="match status" value="1"/>
</dbReference>
<evidence type="ECO:0000259" key="4">
    <source>
        <dbReference type="Pfam" id="PF06832"/>
    </source>
</evidence>
<evidence type="ECO:0000313" key="5">
    <source>
        <dbReference type="EMBL" id="VFS78442.1"/>
    </source>
</evidence>
<keyword evidence="2" id="KW-0808">Transferase</keyword>
<dbReference type="InterPro" id="IPR050396">
    <property type="entry name" value="Glycosyltr_51/Transpeptidase"/>
</dbReference>
<reference evidence="5 6" key="1">
    <citation type="submission" date="2019-03" db="EMBL/GenBank/DDBJ databases">
        <authorList>
            <consortium name="Pathogen Informatics"/>
        </authorList>
    </citation>
    <scope>NUCLEOTIDE SEQUENCE [LARGE SCALE GENOMIC DNA]</scope>
    <source>
        <strain evidence="5 6">NCTC12998</strain>
    </source>
</reference>
<dbReference type="InterPro" id="IPR012338">
    <property type="entry name" value="Beta-lactam/transpept-like"/>
</dbReference>
<accession>A0A485C2Y6</accession>
<dbReference type="InterPro" id="IPR001460">
    <property type="entry name" value="PCN-bd_Tpept"/>
</dbReference>
<name>A0A485C2Y6_RAOPL</name>
<dbReference type="GO" id="GO:0030288">
    <property type="term" value="C:outer membrane-bounded periplasmic space"/>
    <property type="evidence" value="ECO:0007669"/>
    <property type="project" value="TreeGrafter"/>
</dbReference>
<dbReference type="Gene3D" id="3.40.710.10">
    <property type="entry name" value="DD-peptidase/beta-lactamase superfamily"/>
    <property type="match status" value="1"/>
</dbReference>
<keyword evidence="1" id="KW-0328">Glycosyltransferase</keyword>
<feature type="domain" description="Penicillin-binding protein transpeptidase" evidence="3">
    <location>
        <begin position="6"/>
        <end position="187"/>
    </location>
</feature>
<dbReference type="Pfam" id="PF06832">
    <property type="entry name" value="BiPBP_C"/>
    <property type="match status" value="1"/>
</dbReference>
<evidence type="ECO:0000313" key="6">
    <source>
        <dbReference type="Proteomes" id="UP000345637"/>
    </source>
</evidence>
<proteinExistence type="predicted"/>
<dbReference type="GO" id="GO:0008955">
    <property type="term" value="F:peptidoglycan glycosyltransferase activity"/>
    <property type="evidence" value="ECO:0007669"/>
    <property type="project" value="TreeGrafter"/>
</dbReference>